<dbReference type="GO" id="GO:0016301">
    <property type="term" value="F:kinase activity"/>
    <property type="evidence" value="ECO:0007669"/>
    <property type="project" value="InterPro"/>
</dbReference>
<dbReference type="PANTHER" id="PTHR39426">
    <property type="entry name" value="HOMOLOGY TO DEATH-ON-CURING PROTEIN OF PHAGE P1"/>
    <property type="match status" value="1"/>
</dbReference>
<name>A0A1U7LZI6_9FIRM</name>
<organism evidence="2 3">
    <name type="scientific">Peptoniphilus porci</name>
    <dbReference type="NCBI Taxonomy" id="2652280"/>
    <lineage>
        <taxon>Bacteria</taxon>
        <taxon>Bacillati</taxon>
        <taxon>Bacillota</taxon>
        <taxon>Tissierellia</taxon>
        <taxon>Tissierellales</taxon>
        <taxon>Peptoniphilaceae</taxon>
        <taxon>Peptoniphilus</taxon>
    </lineage>
</organism>
<gene>
    <name evidence="2" type="ORF">BIV18_04145</name>
</gene>
<dbReference type="Proteomes" id="UP000187166">
    <property type="component" value="Unassembled WGS sequence"/>
</dbReference>
<dbReference type="InterPro" id="IPR053737">
    <property type="entry name" value="Type_II_TA_Toxin"/>
</dbReference>
<keyword evidence="3" id="KW-1185">Reference proteome</keyword>
<evidence type="ECO:0000313" key="2">
    <source>
        <dbReference type="EMBL" id="OLR64768.1"/>
    </source>
</evidence>
<dbReference type="InterPro" id="IPR006440">
    <property type="entry name" value="Doc"/>
</dbReference>
<dbReference type="InterPro" id="IPR036597">
    <property type="entry name" value="Fido-like_dom_sf"/>
</dbReference>
<dbReference type="NCBIfam" id="TIGR01550">
    <property type="entry name" value="DOC_P1"/>
    <property type="match status" value="1"/>
</dbReference>
<sequence>MRYISAKEVIKIQEKLIKRYGGSYGIREMNLLNSSIESVFQTFDGEELYPNILDKIIQISYSLIKNHCFIDGNKRIGIMILLYLLEINEVKHNLTNEDLIEIGLKVASGEMDKTNFKKIIEDNIR</sequence>
<proteinExistence type="predicted"/>
<dbReference type="Gene3D" id="1.20.120.1870">
    <property type="entry name" value="Fic/DOC protein, Fido domain"/>
    <property type="match status" value="1"/>
</dbReference>
<reference evidence="2 3" key="1">
    <citation type="journal article" date="2016" name="Appl. Environ. Microbiol.">
        <title>Function and Phylogeny of Bacterial Butyryl Coenzyme A:Acetate Transferases and Their Diversity in the Proximal Colon of Swine.</title>
        <authorList>
            <person name="Trachsel J."/>
            <person name="Bayles D.O."/>
            <person name="Looft T."/>
            <person name="Levine U.Y."/>
            <person name="Allen H.K."/>
        </authorList>
    </citation>
    <scope>NUCLEOTIDE SEQUENCE [LARGE SCALE GENOMIC DNA]</scope>
    <source>
        <strain evidence="2 3">35-6-1</strain>
    </source>
</reference>
<dbReference type="PANTHER" id="PTHR39426:SF1">
    <property type="entry name" value="HOMOLOGY TO DEATH-ON-CURING PROTEIN OF PHAGE P1"/>
    <property type="match status" value="1"/>
</dbReference>
<dbReference type="SUPFAM" id="SSF140931">
    <property type="entry name" value="Fic-like"/>
    <property type="match status" value="1"/>
</dbReference>
<comment type="caution">
    <text evidence="2">The sequence shown here is derived from an EMBL/GenBank/DDBJ whole genome shotgun (WGS) entry which is preliminary data.</text>
</comment>
<dbReference type="AlphaFoldDB" id="A0A1U7LZI6"/>
<dbReference type="InterPro" id="IPR003812">
    <property type="entry name" value="Fido"/>
</dbReference>
<evidence type="ECO:0000259" key="1">
    <source>
        <dbReference type="PROSITE" id="PS51459"/>
    </source>
</evidence>
<evidence type="ECO:0000313" key="3">
    <source>
        <dbReference type="Proteomes" id="UP000187166"/>
    </source>
</evidence>
<feature type="domain" description="Fido" evidence="1">
    <location>
        <begin position="4"/>
        <end position="122"/>
    </location>
</feature>
<dbReference type="Pfam" id="PF02661">
    <property type="entry name" value="Fic"/>
    <property type="match status" value="1"/>
</dbReference>
<dbReference type="EMBL" id="MJIH01000001">
    <property type="protein sequence ID" value="OLR64768.1"/>
    <property type="molecule type" value="Genomic_DNA"/>
</dbReference>
<dbReference type="STRING" id="1465756.BIV18_04145"/>
<accession>A0A1U7LZI6</accession>
<protein>
    <recommendedName>
        <fullName evidence="1">Fido domain-containing protein</fullName>
    </recommendedName>
</protein>
<dbReference type="PROSITE" id="PS51459">
    <property type="entry name" value="FIDO"/>
    <property type="match status" value="1"/>
</dbReference>